<dbReference type="InterPro" id="IPR003660">
    <property type="entry name" value="HAMP_dom"/>
</dbReference>
<dbReference type="FunFam" id="1.10.287.130:FF:000001">
    <property type="entry name" value="Two-component sensor histidine kinase"/>
    <property type="match status" value="1"/>
</dbReference>
<proteinExistence type="predicted"/>
<keyword evidence="5" id="KW-0808">Transferase</keyword>
<keyword evidence="8 11" id="KW-1133">Transmembrane helix</keyword>
<evidence type="ECO:0000313" key="14">
    <source>
        <dbReference type="EMBL" id="KJH70487.1"/>
    </source>
</evidence>
<dbReference type="InterPro" id="IPR003661">
    <property type="entry name" value="HisK_dim/P_dom"/>
</dbReference>
<dbReference type="InterPro" id="IPR003594">
    <property type="entry name" value="HATPase_dom"/>
</dbReference>
<dbReference type="CDD" id="cd00082">
    <property type="entry name" value="HisKA"/>
    <property type="match status" value="1"/>
</dbReference>
<dbReference type="InterPro" id="IPR036890">
    <property type="entry name" value="HATPase_C_sf"/>
</dbReference>
<keyword evidence="15" id="KW-1185">Reference proteome</keyword>
<dbReference type="InterPro" id="IPR036097">
    <property type="entry name" value="HisK_dim/P_sf"/>
</dbReference>
<organism evidence="14 15">
    <name type="scientific">Aliterella atlantica CENA595</name>
    <dbReference type="NCBI Taxonomy" id="1618023"/>
    <lineage>
        <taxon>Bacteria</taxon>
        <taxon>Bacillati</taxon>
        <taxon>Cyanobacteriota</taxon>
        <taxon>Cyanophyceae</taxon>
        <taxon>Chroococcidiopsidales</taxon>
        <taxon>Aliterellaceae</taxon>
        <taxon>Aliterella</taxon>
    </lineage>
</organism>
<feature type="transmembrane region" description="Helical" evidence="11">
    <location>
        <begin position="7"/>
        <end position="30"/>
    </location>
</feature>
<reference evidence="14 15" key="1">
    <citation type="submission" date="2015-02" db="EMBL/GenBank/DDBJ databases">
        <title>Draft genome of a novel marine cyanobacterium (Chroococcales) isolated from South Atlantic Ocean.</title>
        <authorList>
            <person name="Rigonato J."/>
            <person name="Alvarenga D.O."/>
            <person name="Branco L.H."/>
            <person name="Varani A.M."/>
            <person name="Brandini F.P."/>
            <person name="Fiore M.F."/>
        </authorList>
    </citation>
    <scope>NUCLEOTIDE SEQUENCE [LARGE SCALE GENOMIC DNA]</scope>
    <source>
        <strain evidence="14 15">CENA595</strain>
    </source>
</reference>
<evidence type="ECO:0000259" key="12">
    <source>
        <dbReference type="PROSITE" id="PS50109"/>
    </source>
</evidence>
<dbReference type="STRING" id="1618023.UH38_17895"/>
<dbReference type="InterPro" id="IPR050428">
    <property type="entry name" value="TCS_sensor_his_kinase"/>
</dbReference>
<comment type="caution">
    <text evidence="14">The sequence shown here is derived from an EMBL/GenBank/DDBJ whole genome shotgun (WGS) entry which is preliminary data.</text>
</comment>
<feature type="transmembrane region" description="Helical" evidence="11">
    <location>
        <begin position="133"/>
        <end position="156"/>
    </location>
</feature>
<dbReference type="PROSITE" id="PS50885">
    <property type="entry name" value="HAMP"/>
    <property type="match status" value="1"/>
</dbReference>
<keyword evidence="6 11" id="KW-0812">Transmembrane</keyword>
<dbReference type="Pfam" id="PF02518">
    <property type="entry name" value="HATPase_c"/>
    <property type="match status" value="1"/>
</dbReference>
<feature type="transmembrane region" description="Helical" evidence="11">
    <location>
        <begin position="168"/>
        <end position="190"/>
    </location>
</feature>
<dbReference type="SMART" id="SM00387">
    <property type="entry name" value="HATPase_c"/>
    <property type="match status" value="1"/>
</dbReference>
<dbReference type="RefSeq" id="WP_045056052.1">
    <property type="nucleotide sequence ID" value="NZ_CAWMDP010000012.1"/>
</dbReference>
<name>A0A0D8ZQ61_9CYAN</name>
<feature type="domain" description="Histidine kinase" evidence="12">
    <location>
        <begin position="259"/>
        <end position="479"/>
    </location>
</feature>
<evidence type="ECO:0000256" key="4">
    <source>
        <dbReference type="ARBA" id="ARBA00022553"/>
    </source>
</evidence>
<evidence type="ECO:0000256" key="10">
    <source>
        <dbReference type="ARBA" id="ARBA00023136"/>
    </source>
</evidence>
<dbReference type="AlphaFoldDB" id="A0A0D8ZQ61"/>
<evidence type="ECO:0000256" key="11">
    <source>
        <dbReference type="SAM" id="Phobius"/>
    </source>
</evidence>
<dbReference type="Proteomes" id="UP000032452">
    <property type="component" value="Unassembled WGS sequence"/>
</dbReference>
<comment type="catalytic activity">
    <reaction evidence="1">
        <text>ATP + protein L-histidine = ADP + protein N-phospho-L-histidine.</text>
        <dbReference type="EC" id="2.7.13.3"/>
    </reaction>
</comment>
<evidence type="ECO:0000313" key="15">
    <source>
        <dbReference type="Proteomes" id="UP000032452"/>
    </source>
</evidence>
<dbReference type="CDD" id="cd06225">
    <property type="entry name" value="HAMP"/>
    <property type="match status" value="1"/>
</dbReference>
<dbReference type="Gene3D" id="1.10.287.130">
    <property type="match status" value="1"/>
</dbReference>
<dbReference type="GO" id="GO:0000155">
    <property type="term" value="F:phosphorelay sensor kinase activity"/>
    <property type="evidence" value="ECO:0007669"/>
    <property type="project" value="InterPro"/>
</dbReference>
<dbReference type="PANTHER" id="PTHR45436:SF5">
    <property type="entry name" value="SENSOR HISTIDINE KINASE TRCS"/>
    <property type="match status" value="1"/>
</dbReference>
<dbReference type="SUPFAM" id="SSF47384">
    <property type="entry name" value="Homodimeric domain of signal transducing histidine kinase"/>
    <property type="match status" value="1"/>
</dbReference>
<evidence type="ECO:0000256" key="7">
    <source>
        <dbReference type="ARBA" id="ARBA00022777"/>
    </source>
</evidence>
<evidence type="ECO:0000256" key="6">
    <source>
        <dbReference type="ARBA" id="ARBA00022692"/>
    </source>
</evidence>
<dbReference type="PATRIC" id="fig|1618023.3.peg.980"/>
<evidence type="ECO:0000256" key="8">
    <source>
        <dbReference type="ARBA" id="ARBA00022989"/>
    </source>
</evidence>
<dbReference type="PRINTS" id="PR00344">
    <property type="entry name" value="BCTRLSENSOR"/>
</dbReference>
<gene>
    <name evidence="14" type="ORF">UH38_17895</name>
</gene>
<dbReference type="GO" id="GO:0005886">
    <property type="term" value="C:plasma membrane"/>
    <property type="evidence" value="ECO:0007669"/>
    <property type="project" value="TreeGrafter"/>
</dbReference>
<dbReference type="OrthoDB" id="9763461at2"/>
<dbReference type="SUPFAM" id="SSF158472">
    <property type="entry name" value="HAMP domain-like"/>
    <property type="match status" value="1"/>
</dbReference>
<accession>A0A0D8ZQ61</accession>
<dbReference type="PANTHER" id="PTHR45436">
    <property type="entry name" value="SENSOR HISTIDINE KINASE YKOH"/>
    <property type="match status" value="1"/>
</dbReference>
<dbReference type="Pfam" id="PF00512">
    <property type="entry name" value="HisKA"/>
    <property type="match status" value="1"/>
</dbReference>
<dbReference type="EC" id="2.7.13.3" evidence="3"/>
<evidence type="ECO:0000256" key="3">
    <source>
        <dbReference type="ARBA" id="ARBA00012438"/>
    </source>
</evidence>
<dbReference type="Gene3D" id="6.10.340.10">
    <property type="match status" value="1"/>
</dbReference>
<dbReference type="EMBL" id="JYON01000022">
    <property type="protein sequence ID" value="KJH70487.1"/>
    <property type="molecule type" value="Genomic_DNA"/>
</dbReference>
<comment type="subcellular location">
    <subcellularLocation>
        <location evidence="2">Membrane</location>
    </subcellularLocation>
</comment>
<protein>
    <recommendedName>
        <fullName evidence="3">histidine kinase</fullName>
        <ecNumber evidence="3">2.7.13.3</ecNumber>
    </recommendedName>
</protein>
<keyword evidence="4" id="KW-0597">Phosphoprotein</keyword>
<dbReference type="InterPro" id="IPR005467">
    <property type="entry name" value="His_kinase_dom"/>
</dbReference>
<dbReference type="Pfam" id="PF00672">
    <property type="entry name" value="HAMP"/>
    <property type="match status" value="1"/>
</dbReference>
<keyword evidence="9" id="KW-0902">Two-component regulatory system</keyword>
<dbReference type="SUPFAM" id="SSF55874">
    <property type="entry name" value="ATPase domain of HSP90 chaperone/DNA topoisomerase II/histidine kinase"/>
    <property type="match status" value="1"/>
</dbReference>
<keyword evidence="7 14" id="KW-0418">Kinase</keyword>
<dbReference type="SMART" id="SM00388">
    <property type="entry name" value="HisKA"/>
    <property type="match status" value="1"/>
</dbReference>
<sequence length="485" mass="52966">MRLWHSVSFRLTLTLLGITLGSLTGLSLVVDSTLQQFFIREAQANLQNQATILVNQASNQFDNTTLERSVNLIAQLEQVQVVIYNSQGSIRSQNQQISAGGTVEIPPNLIERTLAGIPQHGQFWVATHPQYPWWLYSTMPIRSVNARILGAVYVAMPLRRPKQFALQVKGIVMGVAIVAGIIAILAGLLLSDTLTSPLRKLQRQAQMLEAGDYTARSTLQGKDELALLGRLLDRMAAKLTETLAALQAQETARRELVANISHDLRTPLATLRVGLEAVLDGVVTGNKAQQYIKRACYETDRLTHLVEQLLLLAQVDAGQLQLNPQSVSIVAIAQECLFRMEPAAANTGIKLELSTSGSSPQVWVDPELTGQVVLNLLDNAIKYAPQSEVIYVLILPLVEGEDRNYVPLQVSDRGGGMEIEEATQASQRFWRGTSKKSQGGMGLGLAIADRICKLQGGYLEINSQRNRGTAVTLFLPTSAGMLPSS</sequence>
<dbReference type="InterPro" id="IPR004358">
    <property type="entry name" value="Sig_transdc_His_kin-like_C"/>
</dbReference>
<evidence type="ECO:0000259" key="13">
    <source>
        <dbReference type="PROSITE" id="PS50885"/>
    </source>
</evidence>
<dbReference type="SMART" id="SM00304">
    <property type="entry name" value="HAMP"/>
    <property type="match status" value="1"/>
</dbReference>
<evidence type="ECO:0000256" key="1">
    <source>
        <dbReference type="ARBA" id="ARBA00000085"/>
    </source>
</evidence>
<evidence type="ECO:0000256" key="5">
    <source>
        <dbReference type="ARBA" id="ARBA00022679"/>
    </source>
</evidence>
<evidence type="ECO:0000256" key="2">
    <source>
        <dbReference type="ARBA" id="ARBA00004370"/>
    </source>
</evidence>
<dbReference type="PROSITE" id="PS50109">
    <property type="entry name" value="HIS_KIN"/>
    <property type="match status" value="1"/>
</dbReference>
<dbReference type="Gene3D" id="3.30.565.10">
    <property type="entry name" value="Histidine kinase-like ATPase, C-terminal domain"/>
    <property type="match status" value="1"/>
</dbReference>
<keyword evidence="10 11" id="KW-0472">Membrane</keyword>
<feature type="domain" description="HAMP" evidence="13">
    <location>
        <begin position="192"/>
        <end position="244"/>
    </location>
</feature>
<evidence type="ECO:0000256" key="9">
    <source>
        <dbReference type="ARBA" id="ARBA00023012"/>
    </source>
</evidence>